<evidence type="ECO:0000313" key="9">
    <source>
        <dbReference type="EMBL" id="KAK7113973.1"/>
    </source>
</evidence>
<dbReference type="Pfam" id="PF00003">
    <property type="entry name" value="7tm_3"/>
    <property type="match status" value="1"/>
</dbReference>
<dbReference type="InterPro" id="IPR038550">
    <property type="entry name" value="GPCR_3_9-Cys_sf"/>
</dbReference>
<dbReference type="InterPro" id="IPR050726">
    <property type="entry name" value="mGluR"/>
</dbReference>
<evidence type="ECO:0000256" key="1">
    <source>
        <dbReference type="ARBA" id="ARBA00004141"/>
    </source>
</evidence>
<dbReference type="InterPro" id="IPR011500">
    <property type="entry name" value="GPCR_3_9-Cys_dom"/>
</dbReference>
<dbReference type="Gene3D" id="3.40.50.2300">
    <property type="match status" value="3"/>
</dbReference>
<dbReference type="InterPro" id="IPR017978">
    <property type="entry name" value="GPCR_3_C"/>
</dbReference>
<evidence type="ECO:0000256" key="6">
    <source>
        <dbReference type="SAM" id="Phobius"/>
    </source>
</evidence>
<feature type="domain" description="G-protein coupled receptors family 3 profile" evidence="8">
    <location>
        <begin position="745"/>
        <end position="1000"/>
    </location>
</feature>
<protein>
    <recommendedName>
        <fullName evidence="8">G-protein coupled receptors family 3 profile domain-containing protein</fullName>
    </recommendedName>
</protein>
<feature type="transmembrane region" description="Helical" evidence="6">
    <location>
        <begin position="747"/>
        <end position="770"/>
    </location>
</feature>
<dbReference type="PANTHER" id="PTHR24060">
    <property type="entry name" value="METABOTROPIC GLUTAMATE RECEPTOR"/>
    <property type="match status" value="1"/>
</dbReference>
<keyword evidence="7" id="KW-0732">Signal</keyword>
<feature type="signal peptide" evidence="7">
    <location>
        <begin position="1"/>
        <end position="29"/>
    </location>
</feature>
<feature type="chain" id="PRO_5043027315" description="G-protein coupled receptors family 3 profile domain-containing protein" evidence="7">
    <location>
        <begin position="30"/>
        <end position="1111"/>
    </location>
</feature>
<keyword evidence="5" id="KW-0325">Glycoprotein</keyword>
<gene>
    <name evidence="9" type="ORF">V1264_000116</name>
</gene>
<dbReference type="CDD" id="cd13953">
    <property type="entry name" value="7tm_classC_mGluR-like"/>
    <property type="match status" value="1"/>
</dbReference>
<dbReference type="EMBL" id="JBAMIC010000001">
    <property type="protein sequence ID" value="KAK7113973.1"/>
    <property type="molecule type" value="Genomic_DNA"/>
</dbReference>
<evidence type="ECO:0000313" key="10">
    <source>
        <dbReference type="Proteomes" id="UP001374579"/>
    </source>
</evidence>
<name>A0AAN9GMC8_9CAEN</name>
<reference evidence="9 10" key="1">
    <citation type="submission" date="2024-02" db="EMBL/GenBank/DDBJ databases">
        <title>Chromosome-scale genome assembly of the rough periwinkle Littorina saxatilis.</title>
        <authorList>
            <person name="De Jode A."/>
            <person name="Faria R."/>
            <person name="Formenti G."/>
            <person name="Sims Y."/>
            <person name="Smith T.P."/>
            <person name="Tracey A."/>
            <person name="Wood J.M.D."/>
            <person name="Zagrodzka Z.B."/>
            <person name="Johannesson K."/>
            <person name="Butlin R.K."/>
            <person name="Leder E.H."/>
        </authorList>
    </citation>
    <scope>NUCLEOTIDE SEQUENCE [LARGE SCALE GENOMIC DNA]</scope>
    <source>
        <strain evidence="9">Snail1</strain>
        <tissue evidence="9">Muscle</tissue>
    </source>
</reference>
<dbReference type="Proteomes" id="UP001374579">
    <property type="component" value="Unassembled WGS sequence"/>
</dbReference>
<organism evidence="9 10">
    <name type="scientific">Littorina saxatilis</name>
    <dbReference type="NCBI Taxonomy" id="31220"/>
    <lineage>
        <taxon>Eukaryota</taxon>
        <taxon>Metazoa</taxon>
        <taxon>Spiralia</taxon>
        <taxon>Lophotrochozoa</taxon>
        <taxon>Mollusca</taxon>
        <taxon>Gastropoda</taxon>
        <taxon>Caenogastropoda</taxon>
        <taxon>Littorinimorpha</taxon>
        <taxon>Littorinoidea</taxon>
        <taxon>Littorinidae</taxon>
        <taxon>Littorina</taxon>
    </lineage>
</organism>
<dbReference type="GO" id="GO:0004930">
    <property type="term" value="F:G protein-coupled receptor activity"/>
    <property type="evidence" value="ECO:0007669"/>
    <property type="project" value="InterPro"/>
</dbReference>
<dbReference type="PROSITE" id="PS50259">
    <property type="entry name" value="G_PROTEIN_RECEP_F3_4"/>
    <property type="match status" value="1"/>
</dbReference>
<feature type="transmembrane region" description="Helical" evidence="6">
    <location>
        <begin position="910"/>
        <end position="927"/>
    </location>
</feature>
<feature type="transmembrane region" description="Helical" evidence="6">
    <location>
        <begin position="782"/>
        <end position="805"/>
    </location>
</feature>
<feature type="transmembrane region" description="Helical" evidence="6">
    <location>
        <begin position="811"/>
        <end position="830"/>
    </location>
</feature>
<sequence length="1111" mass="120604">MSAGTFFRVSVTTTLVVTVSMWWLPPALGFPPDISDPLYESLRERDVNLGAIVSVHTSEGGRCTETTTMGLSAIEYLEAILYAVRQVNKDHVIPDVTLGVYVLDDCFSASLSLMRAIQFMPIKGTDHAHSVSHAHTTLQGQTAYHSHSLGNAHSIDHAHFTNDSEPPPVELPKQSLLSEGSSHLFPKTTVKRSAAFPLSSSKPDTQNTTFSAILPNTAPIQADVIPSDVAMLIKTDVSHQASPYPSSSITKSSNTTPFPNDVTGISVTTAVQPDVTSVVNETRHPRGAPRFFEVAGVIGSFTSQHTIEVAKVLQLFQLPLISPSATSDVLSDKQRFPFFLRTLPPDRDQVKAMGQLLRHFNWTYVSMVYSQDPYGRGSQGRLAETLAALDVCVAQTLTLSATMTSEGYDVIIRSLRRHEQARVVLLYADVKHVQPLLEAVERNGARGKLVWVGSDSLFTVFQHNPHLCDVNLGSMAVKAHAATPTGFMRHMTDRIRQRSHALSHHSLEDWQMPADLLRLKATAGPDDADRSLDTHQVPLFGLAAFVVDAVYVYAHAVNTLLRERCPGARGVEARECVRQHPLHPYLKHVQFQGTSGNFEFDVNGDVVGAIDVLQCKKAAVGGREESQKIKKEGEGGAASYYIVGTWEHRDATLTMHNASFPPDEDDPSGEHVPRSTCAEPCGVGHIYAFTRQTCCWSCVSCKENEVTTANASGCVPCPLFHWPDQSHRRRCHDIVVPPTPTHPVAALALQTAAVLGLMLTVVTAFTFCLYRGQRVIRSSSRELSAVMLGGLSASYLLVFPLLATPTHATCYVTHVGFGLTFTLVYAPLLVKTHRIFRIFRAGRQSAALPACTSSASQLCITTALISVQVMIVTSSTAADPPSAHLHQPVLTAPYVERLCRLPVTGLGCSLAYHVLLVLLCTVLAFKTRRLPDNYNESRYIAFCVDTTLLVWIVFVPAYFSASVGAHKVVVMALIHLINSYVQLSCLFLPRLHALYRHMKKPQDAGNKLGSYGLISIKGAGSGVGLAGGAVAEDGRRCVCNNLNSAPVLSNCDRFAGVNGDGRVVTLNSQMSVSDVMGSNTSSNGDADSSVAAWDNKDDAKAVTNIPTFELA</sequence>
<feature type="transmembrane region" description="Helical" evidence="6">
    <location>
        <begin position="939"/>
        <end position="959"/>
    </location>
</feature>
<accession>A0AAN9GMC8</accession>
<comment type="caution">
    <text evidence="9">The sequence shown here is derived from an EMBL/GenBank/DDBJ whole genome shotgun (WGS) entry which is preliminary data.</text>
</comment>
<dbReference type="Pfam" id="PF07562">
    <property type="entry name" value="NCD3G"/>
    <property type="match status" value="1"/>
</dbReference>
<evidence type="ECO:0000256" key="2">
    <source>
        <dbReference type="ARBA" id="ARBA00022692"/>
    </source>
</evidence>
<evidence type="ECO:0000256" key="5">
    <source>
        <dbReference type="ARBA" id="ARBA00023180"/>
    </source>
</evidence>
<dbReference type="Gene3D" id="2.10.50.30">
    <property type="entry name" value="GPCR, family 3, nine cysteines domain"/>
    <property type="match status" value="1"/>
</dbReference>
<dbReference type="InterPro" id="IPR001828">
    <property type="entry name" value="ANF_lig-bd_rcpt"/>
</dbReference>
<dbReference type="AlphaFoldDB" id="A0AAN9GMC8"/>
<dbReference type="Pfam" id="PF01094">
    <property type="entry name" value="ANF_receptor"/>
    <property type="match status" value="1"/>
</dbReference>
<keyword evidence="3 6" id="KW-1133">Transmembrane helix</keyword>
<proteinExistence type="predicted"/>
<dbReference type="SUPFAM" id="SSF53822">
    <property type="entry name" value="Periplasmic binding protein-like I"/>
    <property type="match status" value="2"/>
</dbReference>
<comment type="subcellular location">
    <subcellularLocation>
        <location evidence="1">Membrane</location>
        <topology evidence="1">Multi-pass membrane protein</topology>
    </subcellularLocation>
</comment>
<dbReference type="InterPro" id="IPR028082">
    <property type="entry name" value="Peripla_BP_I"/>
</dbReference>
<evidence type="ECO:0000259" key="8">
    <source>
        <dbReference type="PROSITE" id="PS50259"/>
    </source>
</evidence>
<evidence type="ECO:0000256" key="7">
    <source>
        <dbReference type="SAM" id="SignalP"/>
    </source>
</evidence>
<dbReference type="GO" id="GO:0016020">
    <property type="term" value="C:membrane"/>
    <property type="evidence" value="ECO:0007669"/>
    <property type="project" value="UniProtKB-SubCell"/>
</dbReference>
<keyword evidence="4 6" id="KW-0472">Membrane</keyword>
<feature type="transmembrane region" description="Helical" evidence="6">
    <location>
        <begin position="850"/>
        <end position="871"/>
    </location>
</feature>
<evidence type="ECO:0000256" key="3">
    <source>
        <dbReference type="ARBA" id="ARBA00022989"/>
    </source>
</evidence>
<evidence type="ECO:0000256" key="4">
    <source>
        <dbReference type="ARBA" id="ARBA00023136"/>
    </source>
</evidence>
<keyword evidence="10" id="KW-1185">Reference proteome</keyword>
<dbReference type="FunFam" id="3.40.50.2300:FF:000145">
    <property type="entry name" value="Glutamate receptor, metabotropic"/>
    <property type="match status" value="1"/>
</dbReference>
<keyword evidence="2 6" id="KW-0812">Transmembrane</keyword>
<feature type="transmembrane region" description="Helical" evidence="6">
    <location>
        <begin position="965"/>
        <end position="989"/>
    </location>
</feature>